<organism evidence="2">
    <name type="scientific">uncultured Acidimicrobiales bacterium</name>
    <dbReference type="NCBI Taxonomy" id="310071"/>
    <lineage>
        <taxon>Bacteria</taxon>
        <taxon>Bacillati</taxon>
        <taxon>Actinomycetota</taxon>
        <taxon>Acidimicrobiia</taxon>
        <taxon>Acidimicrobiales</taxon>
        <taxon>environmental samples</taxon>
    </lineage>
</organism>
<feature type="transmembrane region" description="Helical" evidence="1">
    <location>
        <begin position="22"/>
        <end position="43"/>
    </location>
</feature>
<evidence type="ECO:0000313" key="2">
    <source>
        <dbReference type="EMBL" id="CAA9222776.1"/>
    </source>
</evidence>
<keyword evidence="1" id="KW-1133">Transmembrane helix</keyword>
<dbReference type="EMBL" id="CADCTF010000034">
    <property type="protein sequence ID" value="CAA9222776.1"/>
    <property type="molecule type" value="Genomic_DNA"/>
</dbReference>
<sequence>MPRDVEAGPATLQPLSVEGPRAAVRIAVYIFLAAILACGVLQIEVWPFSAFRLFSTVRTGTAVRWDLVAVDDRGVETPADLAAMGRGYRQSGHLLPDVVEASADEQDSACRAWLDGDRDVRLLRVYRSVYVAVAPGAESTLRSRTLHLSCDRS</sequence>
<gene>
    <name evidence="2" type="ORF">AVDCRST_MAG50-677</name>
</gene>
<accession>A0A6J4HGC9</accession>
<protein>
    <submittedName>
        <fullName evidence="2">Uncharacterized protein</fullName>
    </submittedName>
</protein>
<keyword evidence="1" id="KW-0812">Transmembrane</keyword>
<name>A0A6J4HGC9_9ACTN</name>
<proteinExistence type="predicted"/>
<dbReference type="AlphaFoldDB" id="A0A6J4HGC9"/>
<evidence type="ECO:0000256" key="1">
    <source>
        <dbReference type="SAM" id="Phobius"/>
    </source>
</evidence>
<reference evidence="2" key="1">
    <citation type="submission" date="2020-02" db="EMBL/GenBank/DDBJ databases">
        <authorList>
            <person name="Meier V. D."/>
        </authorList>
    </citation>
    <scope>NUCLEOTIDE SEQUENCE</scope>
    <source>
        <strain evidence="2">AVDCRST_MAG50</strain>
    </source>
</reference>
<keyword evidence="1" id="KW-0472">Membrane</keyword>